<keyword evidence="2" id="KW-1185">Reference proteome</keyword>
<dbReference type="EMBL" id="DF830090">
    <property type="protein sequence ID" value="GAK67871.1"/>
    <property type="molecule type" value="Genomic_DNA"/>
</dbReference>
<dbReference type="RefSeq" id="XP_014653919.1">
    <property type="nucleotide sequence ID" value="XM_014798433.1"/>
</dbReference>
<proteinExistence type="predicted"/>
<gene>
    <name evidence="1" type="ORF">PAN0_023c6101</name>
</gene>
<evidence type="ECO:0000313" key="1">
    <source>
        <dbReference type="EMBL" id="GAK67871.1"/>
    </source>
</evidence>
<dbReference type="AlphaFoldDB" id="A0A081CMH5"/>
<sequence>MRGCAADIAHPSSATPILATPRRNILPTHLAVTCSFLHGLHPPTRRFPSRHPLRSAFLSLHPPAAPRIQSTSALFWQASPPHRAPSPSQKAWELSYHRAVHPTRLGLLNSLWAKHVNRPRIARLASRLLRLSPVQSCADCINSGPPAQLRTTRPSCRRIGCCTSFSATIPLQLLALLPAAPLSPPPHALVAPPRLITSSPIHLDPPPSSLYKPRFGATAALNQRQDPVSGRLASLHQPLPPPRLPFLARPFRLPTVASGPRLPSSAQPSSLFCFYARIHLHGPPHPIHLRRASDLQHASPPASRPSHLALALAIGSFFPLLPPARHSPYPASSRSVNLNSLRTRARHLAPASGQSVDHPSIRHPPPDPFFASASNCSFTDPVDPCSLPRAKRTLPPSHCFWSPPRSPHLSFACLRHLLCASPSSDTPPSLGQPTPKRKLDVEASAATNLLSATGVAIPAPILCQQ</sequence>
<evidence type="ECO:0000313" key="2">
    <source>
        <dbReference type="Proteomes" id="UP000053758"/>
    </source>
</evidence>
<dbReference type="GeneID" id="26306915"/>
<dbReference type="Proteomes" id="UP000053758">
    <property type="component" value="Unassembled WGS sequence"/>
</dbReference>
<name>A0A081CMH5_PSEA2</name>
<reference evidence="2" key="1">
    <citation type="journal article" date="2014" name="Genome Announc.">
        <title>Draft Genome Sequence of the Yeast Pseudozyma antarctica Type Strain JCM10317, a Producer of the Glycolipid Biosurfactants, Mannosylerythritol Lipids.</title>
        <authorList>
            <person name="Saika A."/>
            <person name="Koike H."/>
            <person name="Hori T."/>
            <person name="Fukuoka T."/>
            <person name="Sato S."/>
            <person name="Habe H."/>
            <person name="Kitamoto D."/>
            <person name="Morita T."/>
        </authorList>
    </citation>
    <scope>NUCLEOTIDE SEQUENCE [LARGE SCALE GENOMIC DNA]</scope>
    <source>
        <strain evidence="2">JCM 10317</strain>
    </source>
</reference>
<protein>
    <submittedName>
        <fullName evidence="1">Uncharacterized protein</fullName>
    </submittedName>
</protein>
<organism evidence="1 2">
    <name type="scientific">Pseudozyma antarctica</name>
    <name type="common">Yeast</name>
    <name type="synonym">Candida antarctica</name>
    <dbReference type="NCBI Taxonomy" id="84753"/>
    <lineage>
        <taxon>Eukaryota</taxon>
        <taxon>Fungi</taxon>
        <taxon>Dikarya</taxon>
        <taxon>Basidiomycota</taxon>
        <taxon>Ustilaginomycotina</taxon>
        <taxon>Ustilaginomycetes</taxon>
        <taxon>Ustilaginales</taxon>
        <taxon>Ustilaginaceae</taxon>
        <taxon>Moesziomyces</taxon>
    </lineage>
</organism>
<dbReference type="HOGENOM" id="CLU_587918_0_0_1"/>
<accession>A0A081CMH5</accession>